<dbReference type="EMBL" id="CP007536">
    <property type="protein sequence ID" value="AIC17000.1"/>
    <property type="molecule type" value="Genomic_DNA"/>
</dbReference>
<proteinExistence type="predicted"/>
<feature type="domain" description="Major facilitator superfamily (MFS) profile" evidence="6">
    <location>
        <begin position="19"/>
        <end position="494"/>
    </location>
</feature>
<dbReference type="KEGG" id="nvn:NVIE_027240"/>
<dbReference type="HOGENOM" id="CLU_000960_34_0_2"/>
<evidence type="ECO:0000256" key="4">
    <source>
        <dbReference type="ARBA" id="ARBA00023136"/>
    </source>
</evidence>
<dbReference type="STRING" id="926571.NVIE_027240"/>
<feature type="transmembrane region" description="Helical" evidence="5">
    <location>
        <begin position="109"/>
        <end position="127"/>
    </location>
</feature>
<feature type="transmembrane region" description="Helical" evidence="5">
    <location>
        <begin position="393"/>
        <end position="414"/>
    </location>
</feature>
<sequence length="500" mass="52923">MEKEKSPSPDKIPLSAWKTLAILSSIATMVMYAETMLVPSLPHIIREFSLPYSISPWILTTYLIAGAVMTPIASSLANMHGKKKILLYIMLVYGAGVVIGGVTNDLYSFIVARGMQGVGMAMFPLAFSIVREQFPRSRLAIGQGIITSMFASGSILGLLVGAGISEAFGWRMTFLSIVPITALLLVVIMRSIREGQIHPQWQPQQQGNGASAGPPAVGVEPKPSLDIYGAVALAIVITSFLLLLTYLRPDAGGGSSMPMLLAVSGVCAASFAAFVLIERRATHPVVDYHIFKNRTLLLANVMIIVIGFSMFMVFQTIPILAESPEPIGFGADVTEAATIQLPFAVILLVFGPTSGFIVSKMGSIRPAIIGSAVNVLGFVLLASFHSLPWMVSVSLGIISTGLSLGSVGIMNIILLNTPQRQMVSSLGNTTLLRIVGSSVGPAMAGVLMQTHLVAADGFSGTFPAPETYTMIFVGAAILATLSVVMSVLLRKSIPVSLRTA</sequence>
<feature type="transmembrane region" description="Helical" evidence="5">
    <location>
        <begin position="12"/>
        <end position="33"/>
    </location>
</feature>
<feature type="transmembrane region" description="Helical" evidence="5">
    <location>
        <begin position="426"/>
        <end position="448"/>
    </location>
</feature>
<feature type="transmembrane region" description="Helical" evidence="5">
    <location>
        <begin position="366"/>
        <end position="387"/>
    </location>
</feature>
<feature type="transmembrane region" description="Helical" evidence="5">
    <location>
        <begin position="53"/>
        <end position="73"/>
    </location>
</feature>
<keyword evidence="8" id="KW-1185">Reference proteome</keyword>
<dbReference type="InterPro" id="IPR011701">
    <property type="entry name" value="MFS"/>
</dbReference>
<feature type="transmembrane region" description="Helical" evidence="5">
    <location>
        <begin position="168"/>
        <end position="188"/>
    </location>
</feature>
<dbReference type="PROSITE" id="PS50850">
    <property type="entry name" value="MFS"/>
    <property type="match status" value="1"/>
</dbReference>
<reference evidence="7 8" key="1">
    <citation type="journal article" date="2014" name="Int. J. Syst. Evol. Microbiol.">
        <title>Nitrososphaera viennensis gen. nov., sp. nov., an aerobic and mesophilic, ammonia-oxidizing archaeon from soil and a member of the archaeal phylum Thaumarchaeota.</title>
        <authorList>
            <person name="Stieglmeier M."/>
            <person name="Klingl A."/>
            <person name="Alves R.J."/>
            <person name="Rittmann S.K."/>
            <person name="Melcher M."/>
            <person name="Leisch N."/>
            <person name="Schleper C."/>
        </authorList>
    </citation>
    <scope>NUCLEOTIDE SEQUENCE [LARGE SCALE GENOMIC DNA]</scope>
    <source>
        <strain evidence="7">EN76</strain>
    </source>
</reference>
<feature type="transmembrane region" description="Helical" evidence="5">
    <location>
        <begin position="85"/>
        <end position="103"/>
    </location>
</feature>
<dbReference type="OrthoDB" id="117970at2157"/>
<dbReference type="PANTHER" id="PTHR23501">
    <property type="entry name" value="MAJOR FACILITATOR SUPERFAMILY"/>
    <property type="match status" value="1"/>
</dbReference>
<feature type="transmembrane region" description="Helical" evidence="5">
    <location>
        <begin position="139"/>
        <end position="162"/>
    </location>
</feature>
<dbReference type="GO" id="GO:0022857">
    <property type="term" value="F:transmembrane transporter activity"/>
    <property type="evidence" value="ECO:0007669"/>
    <property type="project" value="InterPro"/>
</dbReference>
<dbReference type="GO" id="GO:0005886">
    <property type="term" value="C:plasma membrane"/>
    <property type="evidence" value="ECO:0007669"/>
    <property type="project" value="TreeGrafter"/>
</dbReference>
<protein>
    <submittedName>
        <fullName evidence="7">Major facilitator superfamily transporter</fullName>
    </submittedName>
</protein>
<organism evidence="7 8">
    <name type="scientific">Nitrososphaera viennensis EN76</name>
    <dbReference type="NCBI Taxonomy" id="926571"/>
    <lineage>
        <taxon>Archaea</taxon>
        <taxon>Nitrososphaerota</taxon>
        <taxon>Nitrososphaeria</taxon>
        <taxon>Nitrososphaerales</taxon>
        <taxon>Nitrososphaeraceae</taxon>
        <taxon>Nitrososphaera</taxon>
    </lineage>
</organism>
<dbReference type="InterPro" id="IPR020846">
    <property type="entry name" value="MFS_dom"/>
</dbReference>
<gene>
    <name evidence="7" type="ORF">NVIE_027240</name>
</gene>
<keyword evidence="2 5" id="KW-0812">Transmembrane</keyword>
<dbReference type="Gene3D" id="1.20.1250.20">
    <property type="entry name" value="MFS general substrate transporter like domains"/>
    <property type="match status" value="1"/>
</dbReference>
<evidence type="ECO:0000256" key="5">
    <source>
        <dbReference type="SAM" id="Phobius"/>
    </source>
</evidence>
<feature type="transmembrane region" description="Helical" evidence="5">
    <location>
        <begin position="341"/>
        <end position="359"/>
    </location>
</feature>
<dbReference type="SUPFAM" id="SSF103473">
    <property type="entry name" value="MFS general substrate transporter"/>
    <property type="match status" value="1"/>
</dbReference>
<evidence type="ECO:0000256" key="2">
    <source>
        <dbReference type="ARBA" id="ARBA00022692"/>
    </source>
</evidence>
<dbReference type="InterPro" id="IPR036259">
    <property type="entry name" value="MFS_trans_sf"/>
</dbReference>
<evidence type="ECO:0000259" key="6">
    <source>
        <dbReference type="PROSITE" id="PS50850"/>
    </source>
</evidence>
<accession>A0A060HPE0</accession>
<dbReference type="AlphaFoldDB" id="A0A060HPE0"/>
<dbReference type="Proteomes" id="UP000027093">
    <property type="component" value="Chromosome"/>
</dbReference>
<name>A0A060HPE0_9ARCH</name>
<feature type="transmembrane region" description="Helical" evidence="5">
    <location>
        <begin position="259"/>
        <end position="277"/>
    </location>
</feature>
<dbReference type="Pfam" id="PF07690">
    <property type="entry name" value="MFS_1"/>
    <property type="match status" value="1"/>
</dbReference>
<dbReference type="RefSeq" id="WP_084790841.1">
    <property type="nucleotide sequence ID" value="NZ_CP007536.1"/>
</dbReference>
<keyword evidence="4 5" id="KW-0472">Membrane</keyword>
<comment type="subcellular location">
    <subcellularLocation>
        <location evidence="1">Membrane</location>
        <topology evidence="1">Multi-pass membrane protein</topology>
    </subcellularLocation>
</comment>
<feature type="transmembrane region" description="Helical" evidence="5">
    <location>
        <begin position="297"/>
        <end position="321"/>
    </location>
</feature>
<dbReference type="PANTHER" id="PTHR23501:SF192">
    <property type="entry name" value="TRANSPORTER"/>
    <property type="match status" value="1"/>
</dbReference>
<evidence type="ECO:0000256" key="1">
    <source>
        <dbReference type="ARBA" id="ARBA00004141"/>
    </source>
</evidence>
<evidence type="ECO:0000313" key="8">
    <source>
        <dbReference type="Proteomes" id="UP000027093"/>
    </source>
</evidence>
<feature type="transmembrane region" description="Helical" evidence="5">
    <location>
        <begin position="468"/>
        <end position="489"/>
    </location>
</feature>
<evidence type="ECO:0000313" key="7">
    <source>
        <dbReference type="EMBL" id="AIC17000.1"/>
    </source>
</evidence>
<dbReference type="CDD" id="cd17504">
    <property type="entry name" value="MFS_MMR_MDR_like"/>
    <property type="match status" value="1"/>
</dbReference>
<dbReference type="GeneID" id="74947962"/>
<evidence type="ECO:0000256" key="3">
    <source>
        <dbReference type="ARBA" id="ARBA00022989"/>
    </source>
</evidence>
<feature type="transmembrane region" description="Helical" evidence="5">
    <location>
        <begin position="227"/>
        <end position="247"/>
    </location>
</feature>
<keyword evidence="3 5" id="KW-1133">Transmembrane helix</keyword>